<organism evidence="2 3">
    <name type="scientific">Phocaeicola vulgatus</name>
    <name type="common">Bacteroides vulgatus</name>
    <dbReference type="NCBI Taxonomy" id="821"/>
    <lineage>
        <taxon>Bacteria</taxon>
        <taxon>Pseudomonadati</taxon>
        <taxon>Bacteroidota</taxon>
        <taxon>Bacteroidia</taxon>
        <taxon>Bacteroidales</taxon>
        <taxon>Bacteroidaceae</taxon>
        <taxon>Phocaeicola</taxon>
    </lineage>
</organism>
<keyword evidence="1" id="KW-1133">Transmembrane helix</keyword>
<keyword evidence="1" id="KW-0812">Transmembrane</keyword>
<dbReference type="EMBL" id="QRMN01000012">
    <property type="protein sequence ID" value="RHJ78338.1"/>
    <property type="molecule type" value="Genomic_DNA"/>
</dbReference>
<feature type="transmembrane region" description="Helical" evidence="1">
    <location>
        <begin position="119"/>
        <end position="136"/>
    </location>
</feature>
<evidence type="ECO:0000256" key="1">
    <source>
        <dbReference type="SAM" id="Phobius"/>
    </source>
</evidence>
<gene>
    <name evidence="2" type="ORF">DW105_07120</name>
</gene>
<feature type="transmembrane region" description="Helical" evidence="1">
    <location>
        <begin position="205"/>
        <end position="226"/>
    </location>
</feature>
<proteinExistence type="predicted"/>
<feature type="transmembrane region" description="Helical" evidence="1">
    <location>
        <begin position="170"/>
        <end position="193"/>
    </location>
</feature>
<evidence type="ECO:0000313" key="3">
    <source>
        <dbReference type="Proteomes" id="UP000283958"/>
    </source>
</evidence>
<name>A0A415DKM4_PHOVU</name>
<dbReference type="Proteomes" id="UP000283958">
    <property type="component" value="Unassembled WGS sequence"/>
</dbReference>
<feature type="transmembrane region" description="Helical" evidence="1">
    <location>
        <begin position="71"/>
        <end position="89"/>
    </location>
</feature>
<protein>
    <submittedName>
        <fullName evidence="2">Conjugal transfer protein TraX</fullName>
    </submittedName>
</protein>
<reference evidence="2 3" key="1">
    <citation type="submission" date="2018-08" db="EMBL/GenBank/DDBJ databases">
        <title>A genome reference for cultivated species of the human gut microbiota.</title>
        <authorList>
            <person name="Zou Y."/>
            <person name="Xue W."/>
            <person name="Luo G."/>
        </authorList>
    </citation>
    <scope>NUCLEOTIDE SEQUENCE [LARGE SCALE GENOMIC DNA]</scope>
    <source>
        <strain evidence="2 3">AM09-18</strain>
    </source>
</reference>
<keyword evidence="1" id="KW-0472">Membrane</keyword>
<comment type="caution">
    <text evidence="2">The sequence shown here is derived from an EMBL/GenBank/DDBJ whole genome shotgun (WGS) entry which is preliminary data.</text>
</comment>
<dbReference type="Pfam" id="PF05857">
    <property type="entry name" value="TraX"/>
    <property type="match status" value="1"/>
</dbReference>
<dbReference type="AlphaFoldDB" id="A0A415DKM4"/>
<dbReference type="InterPro" id="IPR008875">
    <property type="entry name" value="TraX"/>
</dbReference>
<feature type="transmembrane region" description="Helical" evidence="1">
    <location>
        <begin position="95"/>
        <end position="112"/>
    </location>
</feature>
<sequence length="228" mass="25836">MNRFLSLPRLSGSSLKIIAVISMVIDHCAYYLLEHGTVLYETMRCVGRIAFPVFAFLIAEGFSHTRNRQRYFLQLLAFAIISEIPWFLLNGTDGTHNVMFTLVLGVVALALLDRCCEHKVLSFMAVALVAVLAYCMGTDYDWRGILMIAIFYMTQAQADNLQGRMVQILFTLPVMIHYGILGTLLAYVTILLYDGTRGIVNNNVLKYVFYAFYPVHLIAICFYKVVVC</sequence>
<dbReference type="RefSeq" id="WP_118327626.1">
    <property type="nucleotide sequence ID" value="NZ_QRMN01000012.1"/>
</dbReference>
<accession>A0A415DKM4</accession>
<evidence type="ECO:0000313" key="2">
    <source>
        <dbReference type="EMBL" id="RHJ78338.1"/>
    </source>
</evidence>